<evidence type="ECO:0000259" key="3">
    <source>
        <dbReference type="Pfam" id="PF03478"/>
    </source>
</evidence>
<evidence type="ECO:0000256" key="1">
    <source>
        <dbReference type="SAM" id="MobiDB-lite"/>
    </source>
</evidence>
<dbReference type="PANTHER" id="PTHR33127">
    <property type="entry name" value="TRANSMEMBRANE PROTEIN"/>
    <property type="match status" value="1"/>
</dbReference>
<dbReference type="Gene3D" id="1.20.1280.50">
    <property type="match status" value="1"/>
</dbReference>
<reference evidence="4" key="1">
    <citation type="submission" date="2019-07" db="EMBL/GenBank/DDBJ databases">
        <authorList>
            <person name="Dittberner H."/>
        </authorList>
    </citation>
    <scope>NUCLEOTIDE SEQUENCE [LARGE SCALE GENOMIC DNA]</scope>
</reference>
<dbReference type="EMBL" id="CABITT030000008">
    <property type="protein sequence ID" value="VVB13113.1"/>
    <property type="molecule type" value="Genomic_DNA"/>
</dbReference>
<proteinExistence type="predicted"/>
<dbReference type="InterPro" id="IPR005174">
    <property type="entry name" value="KIB1-4_b-propeller"/>
</dbReference>
<feature type="region of interest" description="Disordered" evidence="1">
    <location>
        <begin position="1"/>
        <end position="21"/>
    </location>
</feature>
<feature type="domain" description="KIB1-4 beta-propeller" evidence="3">
    <location>
        <begin position="86"/>
        <end position="303"/>
    </location>
</feature>
<feature type="transmembrane region" description="Helical" evidence="2">
    <location>
        <begin position="204"/>
        <end position="223"/>
    </location>
</feature>
<comment type="caution">
    <text evidence="4">The sequence shown here is derived from an EMBL/GenBank/DDBJ whole genome shotgun (WGS) entry which is preliminary data.</text>
</comment>
<dbReference type="PANTHER" id="PTHR33127:SF54">
    <property type="entry name" value="F-BOX DOMAIN-CONTAINING PROTEIN"/>
    <property type="match status" value="1"/>
</dbReference>
<evidence type="ECO:0000256" key="2">
    <source>
        <dbReference type="SAM" id="Phobius"/>
    </source>
</evidence>
<dbReference type="CDD" id="cd09917">
    <property type="entry name" value="F-box_SF"/>
    <property type="match status" value="1"/>
</dbReference>
<dbReference type="OrthoDB" id="1863935at2759"/>
<organism evidence="4 5">
    <name type="scientific">Arabis nemorensis</name>
    <dbReference type="NCBI Taxonomy" id="586526"/>
    <lineage>
        <taxon>Eukaryota</taxon>
        <taxon>Viridiplantae</taxon>
        <taxon>Streptophyta</taxon>
        <taxon>Embryophyta</taxon>
        <taxon>Tracheophyta</taxon>
        <taxon>Spermatophyta</taxon>
        <taxon>Magnoliopsida</taxon>
        <taxon>eudicotyledons</taxon>
        <taxon>Gunneridae</taxon>
        <taxon>Pentapetalae</taxon>
        <taxon>rosids</taxon>
        <taxon>malvids</taxon>
        <taxon>Brassicales</taxon>
        <taxon>Brassicaceae</taxon>
        <taxon>Arabideae</taxon>
        <taxon>Arabis</taxon>
    </lineage>
</organism>
<name>A0A565CHE7_9BRAS</name>
<protein>
    <recommendedName>
        <fullName evidence="3">KIB1-4 beta-propeller domain-containing protein</fullName>
    </recommendedName>
</protein>
<keyword evidence="2" id="KW-0812">Transmembrane</keyword>
<gene>
    <name evidence="4" type="ORF">ANE_LOCUS23557</name>
</gene>
<keyword evidence="5" id="KW-1185">Reference proteome</keyword>
<dbReference type="Pfam" id="PF03478">
    <property type="entry name" value="Beta-prop_KIB1-4"/>
    <property type="match status" value="1"/>
</dbReference>
<accession>A0A565CHE7</accession>
<keyword evidence="2" id="KW-1133">Transmembrane helix</keyword>
<sequence>MADGRINLDLVNNKGEDENSENKDWSILLPELLGLVMSRLIVKDNICASAVCKVWYKSSVSIHKKNRPLWFMKHPLSSNINRPCELFDPSQDMTYIMEFPEIADMSIYYSKDGWLLMHKDHSSEMCFFNPFIRVLISLPTCKSYNECAIFTCAPTSDRCLVFGLTNIDFNNNIVAVNTFRVGETEWKTSLFMSLERFFAYYKKIIFSGGLFYCFGGLGSLAVFDPSKQTWNTHCLKYEEGFFAPSTATWFGTYFIETKGDIFLLKTLGKKPRVFRLNRDGGWIWEEKDTIGEGLTFFGASRASEFRSGLADDMKNKLLLSDSHHPMINTYLFGEGKYLLGTSCIPFWDGKTKFQTIWIEPPKQCLDFI</sequence>
<dbReference type="Proteomes" id="UP000489600">
    <property type="component" value="Unassembled WGS sequence"/>
</dbReference>
<evidence type="ECO:0000313" key="4">
    <source>
        <dbReference type="EMBL" id="VVB13113.1"/>
    </source>
</evidence>
<dbReference type="AlphaFoldDB" id="A0A565CHE7"/>
<evidence type="ECO:0000313" key="5">
    <source>
        <dbReference type="Proteomes" id="UP000489600"/>
    </source>
</evidence>
<keyword evidence="2" id="KW-0472">Membrane</keyword>